<dbReference type="Proteomes" id="UP000515861">
    <property type="component" value="Chromosome"/>
</dbReference>
<evidence type="ECO:0000313" key="3">
    <source>
        <dbReference type="EMBL" id="QNM82747.1"/>
    </source>
</evidence>
<keyword evidence="4" id="KW-1185">Reference proteome</keyword>
<protein>
    <recommendedName>
        <fullName evidence="2">DUF6438 domain-containing protein</fullName>
    </recommendedName>
</protein>
<organism evidence="3 4">
    <name type="scientific">Sphingomonas sabuli</name>
    <dbReference type="NCBI Taxonomy" id="2764186"/>
    <lineage>
        <taxon>Bacteria</taxon>
        <taxon>Pseudomonadati</taxon>
        <taxon>Pseudomonadota</taxon>
        <taxon>Alphaproteobacteria</taxon>
        <taxon>Sphingomonadales</taxon>
        <taxon>Sphingomonadaceae</taxon>
        <taxon>Sphingomonas</taxon>
    </lineage>
</organism>
<reference evidence="3 4" key="1">
    <citation type="submission" date="2020-08" db="EMBL/GenBank/DDBJ databases">
        <title>Sphingomonas sp. sand1-3 16S ribosomal RNA gene Genome sequencing and assembly.</title>
        <authorList>
            <person name="Kang M."/>
        </authorList>
    </citation>
    <scope>NUCLEOTIDE SEQUENCE [LARGE SCALE GENOMIC DNA]</scope>
    <source>
        <strain evidence="4">sand1-3</strain>
    </source>
</reference>
<dbReference type="KEGG" id="ssau:H8M03_12285"/>
<dbReference type="Pfam" id="PF20033">
    <property type="entry name" value="DUF6438"/>
    <property type="match status" value="1"/>
</dbReference>
<dbReference type="RefSeq" id="WP_187479702.1">
    <property type="nucleotide sequence ID" value="NZ_CP060697.1"/>
</dbReference>
<evidence type="ECO:0000256" key="1">
    <source>
        <dbReference type="SAM" id="SignalP"/>
    </source>
</evidence>
<sequence>MRMFVAAGSLMLAACTAVPAEAPGAQGSPDAPAAGSVETIRYETQACYGFCPVYVVTVGSDGTGQFEGGQHTAVTGPRSFTVTPAQFADFKQRLEPYRPQGERRVADPNCGGRLATDMPSVDVTWTQKGPSSHLYVYYGCNREANRAMFEALRTAPEALPIAAFIGSR</sequence>
<evidence type="ECO:0000259" key="2">
    <source>
        <dbReference type="Pfam" id="PF20033"/>
    </source>
</evidence>
<proteinExistence type="predicted"/>
<dbReference type="PROSITE" id="PS51257">
    <property type="entry name" value="PROKAR_LIPOPROTEIN"/>
    <property type="match status" value="1"/>
</dbReference>
<feature type="domain" description="DUF6438" evidence="2">
    <location>
        <begin position="39"/>
        <end position="153"/>
    </location>
</feature>
<name>A0A7G9L298_9SPHN</name>
<dbReference type="EMBL" id="CP060697">
    <property type="protein sequence ID" value="QNM82747.1"/>
    <property type="molecule type" value="Genomic_DNA"/>
</dbReference>
<gene>
    <name evidence="3" type="ORF">H8M03_12285</name>
</gene>
<dbReference type="InterPro" id="IPR045497">
    <property type="entry name" value="DUF6438"/>
</dbReference>
<evidence type="ECO:0000313" key="4">
    <source>
        <dbReference type="Proteomes" id="UP000515861"/>
    </source>
</evidence>
<accession>A0A7G9L298</accession>
<feature type="signal peptide" evidence="1">
    <location>
        <begin position="1"/>
        <end position="22"/>
    </location>
</feature>
<dbReference type="AlphaFoldDB" id="A0A7G9L298"/>
<feature type="chain" id="PRO_5028905042" description="DUF6438 domain-containing protein" evidence="1">
    <location>
        <begin position="23"/>
        <end position="168"/>
    </location>
</feature>
<keyword evidence="1" id="KW-0732">Signal</keyword>